<organism evidence="1 2">
    <name type="scientific">Choristoneura fumiferana</name>
    <name type="common">Spruce budworm moth</name>
    <name type="synonym">Archips fumiferana</name>
    <dbReference type="NCBI Taxonomy" id="7141"/>
    <lineage>
        <taxon>Eukaryota</taxon>
        <taxon>Metazoa</taxon>
        <taxon>Ecdysozoa</taxon>
        <taxon>Arthropoda</taxon>
        <taxon>Hexapoda</taxon>
        <taxon>Insecta</taxon>
        <taxon>Pterygota</taxon>
        <taxon>Neoptera</taxon>
        <taxon>Endopterygota</taxon>
        <taxon>Lepidoptera</taxon>
        <taxon>Glossata</taxon>
        <taxon>Ditrysia</taxon>
        <taxon>Tortricoidea</taxon>
        <taxon>Tortricidae</taxon>
        <taxon>Tortricinae</taxon>
        <taxon>Choristoneura</taxon>
    </lineage>
</organism>
<dbReference type="EMBL" id="CM046119">
    <property type="protein sequence ID" value="KAI8425572.1"/>
    <property type="molecule type" value="Genomic_DNA"/>
</dbReference>
<sequence length="641" mass="70362">CGKFISSSGVAKCTECAAVYHKGCVSIPQTARVSTTWTCAACKAKAPRRCPSADTDTPIKCSELGESGGGTPSPSQNQEVAEQLRLFRTEFSAVRDEMAGLRQEMVELHRFIEGFQARFVGMEERRSGRWRRAAADGELAATVAALKLELCDRDQDLLLNDLELTGIPEHSNESPTHLVCLVAHKLGVGLDERDIVFAERVGPRRRLPAGESMPSAMSPLTQSSVDGTGQAVSGMSARPRPLIVRLARRGPRGELLRAARVRRGADTSGFDLPGNPSRFYVNERLTRLNRSLFYLARQECVRLGWRFHWTKDGRVYVRRHKDSAASRIRSEADIGKVFATGRLVFIGCSDLLDGAGLILILDRGDYGLIELYGRRSPYANGEDGGSVIVGWGADLSSLEELRNGQRRLNWIRNLNMLKAAIQLELTISFLQSCSSFSKPLALYNIKIEVKVSCASSLRGRSAESAGICEGGVKAGEGGGQQLTGSGKSPRPTFWVNLTLGGGYVLHKHAFARAIVLVECNRQFSSSKIWSTTTTLARTTLTLVQRLGSKEEEDKHVYCNHKKCVLKSYKNNVDSDDESSFICQKCYVLNDGSDDSIKDVGNVAPTILLKSYTENTAIPNTKNILLGDSECIAEWSNSRYSH</sequence>
<proteinExistence type="predicted"/>
<evidence type="ECO:0000313" key="2">
    <source>
        <dbReference type="Proteomes" id="UP001064048"/>
    </source>
</evidence>
<evidence type="ECO:0000313" key="1">
    <source>
        <dbReference type="EMBL" id="KAI8425572.1"/>
    </source>
</evidence>
<feature type="non-terminal residue" evidence="1">
    <location>
        <position position="1"/>
    </location>
</feature>
<accession>A0ACC0JNA7</accession>
<comment type="caution">
    <text evidence="1">The sequence shown here is derived from an EMBL/GenBank/DDBJ whole genome shotgun (WGS) entry which is preliminary data.</text>
</comment>
<reference evidence="1 2" key="1">
    <citation type="journal article" date="2022" name="Genome Biol. Evol.">
        <title>The Spruce Budworm Genome: Reconstructing the Evolutionary History of Antifreeze Proteins.</title>
        <authorList>
            <person name="Beliveau C."/>
            <person name="Gagne P."/>
            <person name="Picq S."/>
            <person name="Vernygora O."/>
            <person name="Keeling C.I."/>
            <person name="Pinkney K."/>
            <person name="Doucet D."/>
            <person name="Wen F."/>
            <person name="Johnston J.S."/>
            <person name="Maaroufi H."/>
            <person name="Boyle B."/>
            <person name="Laroche J."/>
            <person name="Dewar K."/>
            <person name="Juretic N."/>
            <person name="Blackburn G."/>
            <person name="Nisole A."/>
            <person name="Brunet B."/>
            <person name="Brandao M."/>
            <person name="Lumley L."/>
            <person name="Duan J."/>
            <person name="Quan G."/>
            <person name="Lucarotti C.J."/>
            <person name="Roe A.D."/>
            <person name="Sperling F.A.H."/>
            <person name="Levesque R.C."/>
            <person name="Cusson M."/>
        </authorList>
    </citation>
    <scope>NUCLEOTIDE SEQUENCE [LARGE SCALE GENOMIC DNA]</scope>
    <source>
        <strain evidence="1">Glfc:IPQL:Cfum</strain>
    </source>
</reference>
<gene>
    <name evidence="1" type="ORF">MSG28_011397</name>
</gene>
<protein>
    <submittedName>
        <fullName evidence="1">Uncharacterized protein</fullName>
    </submittedName>
</protein>
<dbReference type="Proteomes" id="UP001064048">
    <property type="component" value="Chromosome 19"/>
</dbReference>
<name>A0ACC0JNA7_CHOFU</name>
<keyword evidence="2" id="KW-1185">Reference proteome</keyword>